<feature type="compositionally biased region" description="Basic and acidic residues" evidence="1">
    <location>
        <begin position="95"/>
        <end position="107"/>
    </location>
</feature>
<gene>
    <name evidence="3" type="ORF">DFH08DRAFT_967439</name>
</gene>
<protein>
    <recommendedName>
        <fullName evidence="2">CxC2-like cysteine cluster KDZ transposase-associated domain-containing protein</fullName>
    </recommendedName>
</protein>
<feature type="compositionally biased region" description="Acidic residues" evidence="1">
    <location>
        <begin position="1123"/>
        <end position="1149"/>
    </location>
</feature>
<dbReference type="PANTHER" id="PTHR33104">
    <property type="entry name" value="SI:DKEY-29D5.2"/>
    <property type="match status" value="1"/>
</dbReference>
<organism evidence="3 4">
    <name type="scientific">Mycena albidolilacea</name>
    <dbReference type="NCBI Taxonomy" id="1033008"/>
    <lineage>
        <taxon>Eukaryota</taxon>
        <taxon>Fungi</taxon>
        <taxon>Dikarya</taxon>
        <taxon>Basidiomycota</taxon>
        <taxon>Agaricomycotina</taxon>
        <taxon>Agaricomycetes</taxon>
        <taxon>Agaricomycetidae</taxon>
        <taxon>Agaricales</taxon>
        <taxon>Marasmiineae</taxon>
        <taxon>Mycenaceae</taxon>
        <taxon>Mycena</taxon>
    </lineage>
</organism>
<feature type="domain" description="CxC2-like cysteine cluster KDZ transposase-associated" evidence="2">
    <location>
        <begin position="233"/>
        <end position="343"/>
    </location>
</feature>
<dbReference type="InterPro" id="IPR041457">
    <property type="entry name" value="CxC2_KDZ-assoc"/>
</dbReference>
<feature type="compositionally biased region" description="Acidic residues" evidence="1">
    <location>
        <begin position="1106"/>
        <end position="1116"/>
    </location>
</feature>
<dbReference type="PANTHER" id="PTHR33104:SF2">
    <property type="entry name" value="CXC3 LIKE CYSTEINE CLUSTER DOMAIN-CONTAINING PROTEIN"/>
    <property type="match status" value="1"/>
</dbReference>
<dbReference type="InterPro" id="IPR040521">
    <property type="entry name" value="KDZ"/>
</dbReference>
<evidence type="ECO:0000313" key="4">
    <source>
        <dbReference type="Proteomes" id="UP001218218"/>
    </source>
</evidence>
<dbReference type="EMBL" id="JARIHO010000039">
    <property type="protein sequence ID" value="KAJ7328293.1"/>
    <property type="molecule type" value="Genomic_DNA"/>
</dbReference>
<reference evidence="3" key="1">
    <citation type="submission" date="2023-03" db="EMBL/GenBank/DDBJ databases">
        <title>Massive genome expansion in bonnet fungi (Mycena s.s.) driven by repeated elements and novel gene families across ecological guilds.</title>
        <authorList>
            <consortium name="Lawrence Berkeley National Laboratory"/>
            <person name="Harder C.B."/>
            <person name="Miyauchi S."/>
            <person name="Viragh M."/>
            <person name="Kuo A."/>
            <person name="Thoen E."/>
            <person name="Andreopoulos B."/>
            <person name="Lu D."/>
            <person name="Skrede I."/>
            <person name="Drula E."/>
            <person name="Henrissat B."/>
            <person name="Morin E."/>
            <person name="Kohler A."/>
            <person name="Barry K."/>
            <person name="LaButti K."/>
            <person name="Morin E."/>
            <person name="Salamov A."/>
            <person name="Lipzen A."/>
            <person name="Mereny Z."/>
            <person name="Hegedus B."/>
            <person name="Baldrian P."/>
            <person name="Stursova M."/>
            <person name="Weitz H."/>
            <person name="Taylor A."/>
            <person name="Grigoriev I.V."/>
            <person name="Nagy L.G."/>
            <person name="Martin F."/>
            <person name="Kauserud H."/>
        </authorList>
    </citation>
    <scope>NUCLEOTIDE SEQUENCE</scope>
    <source>
        <strain evidence="3">CBHHK002</strain>
    </source>
</reference>
<accession>A0AAD6ZLR9</accession>
<dbReference type="Pfam" id="PF18758">
    <property type="entry name" value="KDZ"/>
    <property type="match status" value="1"/>
</dbReference>
<feature type="region of interest" description="Disordered" evidence="1">
    <location>
        <begin position="79"/>
        <end position="110"/>
    </location>
</feature>
<keyword evidence="4" id="KW-1185">Reference proteome</keyword>
<dbReference type="Proteomes" id="UP001218218">
    <property type="component" value="Unassembled WGS sequence"/>
</dbReference>
<dbReference type="Pfam" id="PF18803">
    <property type="entry name" value="CxC2"/>
    <property type="match status" value="1"/>
</dbReference>
<dbReference type="AlphaFoldDB" id="A0AAD6ZLR9"/>
<evidence type="ECO:0000313" key="3">
    <source>
        <dbReference type="EMBL" id="KAJ7328293.1"/>
    </source>
</evidence>
<evidence type="ECO:0000259" key="2">
    <source>
        <dbReference type="Pfam" id="PF18803"/>
    </source>
</evidence>
<evidence type="ECO:0000256" key="1">
    <source>
        <dbReference type="SAM" id="MobiDB-lite"/>
    </source>
</evidence>
<feature type="region of interest" description="Disordered" evidence="1">
    <location>
        <begin position="1074"/>
        <end position="1149"/>
    </location>
</feature>
<sequence>MASNARSSRLVRFGRIRRHRGGHLEIVNSSTSVSSHSFSPDQLMVDAEVHRPITTFVDRPSEDRRRVYHDIVPIEPPSPVKKARIVAPPAPLPHPHRETRSSDLPHGDEDESYQMHLNLDMHLDDDAQDPPVPPLPDLGRKRKAIYSDPTLYSWKENSRDRYVSEFLRMDGRGDATEDLCPGCKIDGQRPAYRCRECKGALLFCKECSVKQHLENPLHIVEAWNGTRFLRTSLKAMGLRVQFGHPPGERCTNPERGREAFVVLHHNSIHEVAVDFCGVGCDNRARAGENDTQFLRGGWYPASEERPQTCMTLLALEQFHIQSLQAKITMYDYYQSLEKLTSNDGTKPPDRYQVFTRICRAYRHVMMLKRMGRGHDPGGAKATKSGALAVLCPACPRPGINLPEDWEEVSKEDRFIYTLFFALDACFRMKRGLVSSELKDPGLGTGMAYMLENVPYREYLLTVTDQKEMSTCSGLAALDYANTKFSQGYSTTGVGMGVCARHEFIQPNGVGDLQKGERFANMDYIFASILRHHDPLLWLIVSYDIVCQWWKTLFERLLSLPELVRFMLILPWVAFVIPKMHIHVHTLMCGILYSLNLIPGSGQTDGEGIERPWANIGGIASSTRIMGPGARHDTIDHHWGHWNWQKLISLAATLRRRLDTALEQQMIQREALAVFSQQQQDQVEEWKKMVHDYEEDRTKKNPYEAVVVGLTEKEVRLQFQKEEEAEAKRGLPAKHKVTPSAFMTECLAVEEEHFLTGWAIRREVRVQAELKKAQTTTQQVDMGVLRTKLIRRLERLRKLQDTYSPASIIALEKRKAPADERPENEPLFLPSALTEAERGQGGCTEGLLEMELLMRDAQCRGAIVKLRNQLVIKVRFLNYKSLHSRHQGANTRSRTIVNRNELKIRLHSEKYQVAWAVLFSNAGQKEAEMGWRKLRKEDIRCMEDAEDVKRKAEKRKRAKEEAKEEAGGAVITWRKVAGAALSGTDAGLEDALRIEWAKAHARSRRWDEEVRLLREEFRRVPIMLEWQAEMWEWRASEVDVGTGVLEQAYAEGMAAYALKQEALFRDIAERARRAETAPKVARGKKRPRAPIVDPLQDAMGRNRGDEAEAEDDGDDDTVLWAGADDGDGDEERVEIESDEELVMGGEVDDF</sequence>
<proteinExistence type="predicted"/>
<name>A0AAD6ZLR9_9AGAR</name>
<comment type="caution">
    <text evidence="3">The sequence shown here is derived from an EMBL/GenBank/DDBJ whole genome shotgun (WGS) entry which is preliminary data.</text>
</comment>